<dbReference type="InterPro" id="IPR005467">
    <property type="entry name" value="His_kinase_dom"/>
</dbReference>
<dbReference type="PROSITE" id="PS50851">
    <property type="entry name" value="CHEW"/>
    <property type="match status" value="1"/>
</dbReference>
<dbReference type="Pfam" id="PF07194">
    <property type="entry name" value="P2"/>
    <property type="match status" value="1"/>
</dbReference>
<dbReference type="EC" id="2.7.13.3" evidence="2"/>
<feature type="domain" description="Histidine kinase" evidence="13">
    <location>
        <begin position="338"/>
        <end position="543"/>
    </location>
</feature>
<dbReference type="FunFam" id="3.30.565.10:FF:000016">
    <property type="entry name" value="Chemotaxis protein CheA, putative"/>
    <property type="match status" value="1"/>
</dbReference>
<dbReference type="InterPro" id="IPR008207">
    <property type="entry name" value="Sig_transdc_His_kin_Hpt_dom"/>
</dbReference>
<dbReference type="InterPro" id="IPR036641">
    <property type="entry name" value="HPT_dom_sf"/>
</dbReference>
<evidence type="ECO:0000256" key="12">
    <source>
        <dbReference type="SAM" id="MobiDB-lite"/>
    </source>
</evidence>
<evidence type="ECO:0000256" key="5">
    <source>
        <dbReference type="ARBA" id="ARBA00022553"/>
    </source>
</evidence>
<dbReference type="GO" id="GO:0005524">
    <property type="term" value="F:ATP binding"/>
    <property type="evidence" value="ECO:0007669"/>
    <property type="project" value="UniProtKB-KW"/>
</dbReference>
<dbReference type="OrthoDB" id="9803176at2"/>
<dbReference type="InterPro" id="IPR037052">
    <property type="entry name" value="CheA-like_P2_sf"/>
</dbReference>
<dbReference type="InterPro" id="IPR051315">
    <property type="entry name" value="Bact_Chemotaxis_CheA"/>
</dbReference>
<dbReference type="InterPro" id="IPR035891">
    <property type="entry name" value="CheY-binding_CheA"/>
</dbReference>
<keyword evidence="6" id="KW-0808">Transferase</keyword>
<dbReference type="STRING" id="290397.Adeh_4316"/>
<dbReference type="SUPFAM" id="SSF47226">
    <property type="entry name" value="Histidine-containing phosphotransfer domain, HPT domain"/>
    <property type="match status" value="1"/>
</dbReference>
<dbReference type="PRINTS" id="PR00344">
    <property type="entry name" value="BCTRLSENSOR"/>
</dbReference>
<accession>Q2IHL8</accession>
<evidence type="ECO:0000256" key="4">
    <source>
        <dbReference type="ARBA" id="ARBA00022500"/>
    </source>
</evidence>
<feature type="domain" description="CheW-like" evidence="14">
    <location>
        <begin position="545"/>
        <end position="674"/>
    </location>
</feature>
<dbReference type="HOGENOM" id="CLU_000650_3_6_7"/>
<dbReference type="SMART" id="SM01231">
    <property type="entry name" value="H-kinase_dim"/>
    <property type="match status" value="1"/>
</dbReference>
<feature type="domain" description="HPt" evidence="15">
    <location>
        <begin position="1"/>
        <end position="107"/>
    </location>
</feature>
<dbReference type="PROSITE" id="PS50894">
    <property type="entry name" value="HPT"/>
    <property type="match status" value="1"/>
</dbReference>
<dbReference type="Pfam" id="PF01584">
    <property type="entry name" value="CheW"/>
    <property type="match status" value="1"/>
</dbReference>
<dbReference type="InterPro" id="IPR010808">
    <property type="entry name" value="CheA_P2-bd"/>
</dbReference>
<dbReference type="SMART" id="SM00073">
    <property type="entry name" value="HPT"/>
    <property type="match status" value="1"/>
</dbReference>
<feature type="region of interest" description="Disordered" evidence="12">
    <location>
        <begin position="134"/>
        <end position="181"/>
    </location>
</feature>
<protein>
    <recommendedName>
        <fullName evidence="3">Chemotaxis protein CheA</fullName>
        <ecNumber evidence="2">2.7.13.3</ecNumber>
    </recommendedName>
</protein>
<keyword evidence="7" id="KW-0547">Nucleotide-binding</keyword>
<dbReference type="InterPro" id="IPR003594">
    <property type="entry name" value="HATPase_dom"/>
</dbReference>
<dbReference type="SMART" id="SM00387">
    <property type="entry name" value="HATPase_c"/>
    <property type="match status" value="1"/>
</dbReference>
<name>Q2IHL8_ANADE</name>
<dbReference type="KEGG" id="ade:Adeh_4316"/>
<dbReference type="Proteomes" id="UP000001935">
    <property type="component" value="Chromosome"/>
</dbReference>
<evidence type="ECO:0000256" key="6">
    <source>
        <dbReference type="ARBA" id="ARBA00022679"/>
    </source>
</evidence>
<keyword evidence="4" id="KW-0145">Chemotaxis</keyword>
<dbReference type="InterPro" id="IPR037006">
    <property type="entry name" value="CheA-like_homodim_sf"/>
</dbReference>
<dbReference type="PANTHER" id="PTHR43395:SF1">
    <property type="entry name" value="CHEMOTAXIS PROTEIN CHEA"/>
    <property type="match status" value="1"/>
</dbReference>
<evidence type="ECO:0000259" key="15">
    <source>
        <dbReference type="PROSITE" id="PS50894"/>
    </source>
</evidence>
<organism evidence="16 17">
    <name type="scientific">Anaeromyxobacter dehalogenans (strain 2CP-C)</name>
    <dbReference type="NCBI Taxonomy" id="290397"/>
    <lineage>
        <taxon>Bacteria</taxon>
        <taxon>Pseudomonadati</taxon>
        <taxon>Myxococcota</taxon>
        <taxon>Myxococcia</taxon>
        <taxon>Myxococcales</taxon>
        <taxon>Cystobacterineae</taxon>
        <taxon>Anaeromyxobacteraceae</taxon>
        <taxon>Anaeromyxobacter</taxon>
    </lineage>
</organism>
<dbReference type="PROSITE" id="PS50109">
    <property type="entry name" value="HIS_KIN"/>
    <property type="match status" value="1"/>
</dbReference>
<dbReference type="CDD" id="cd00088">
    <property type="entry name" value="HPT"/>
    <property type="match status" value="1"/>
</dbReference>
<sequence length="674" mass="70377">MDLQKYLSLYVAESSEHLAGYGRDLVEIERAVREGRPVKATIDSLFRHAHSVKGMSAAMAFDGIATLAHKAEDLVDVFRGEPGRLDAAAVDVLLAAGDALAAMVQGAGRGEKPEPDAALVARVVEAARRCRAGEPAAPAAGDPFAAQPAAPASPPAAPAPAAPPAADPAAGPAPAEPAPRAHRRVQVEVDIAPGCPVPAVRAFLVVKKLAALGAVARSAPTVEDLKAGRIPGKRLEVELHSPEPLAALERALAQISDLAAVAVREAAAAPPLAAAPAAPAPAPAREAPAEPARTVRVKTEILDGFLDAVGELILATARIREVGRGLPRDVRAPLDEGVDRLHAIVKDLHDKVMTVRMTPLALVTERLPRVVRDLARAVNKQVELDVQGAEIEIDRAILEELSDPLQHVLRNAVDHGIEPTHLRLLAGKPATGRLALTARRERDRVILEVSDDGRGLDPERLRQAAVARGVLAPEQAAALSDREALMLCCLPGVSTAEQVTELSGRGVGMDSVKRTVEALGGTLEVESAPGVGARVTFRLPLTVAVQPVLLVRVGEEVLGLPIAKVHGAAQVELSRLDRSRGEPVLPYDGELVPVRDLSRLLGFPAAAGDVRAVVVAEGGEPGRVGLAVDALLGQHEAVLKPLGSPLELVPGLSAVTVLGTGRPVFILDVQRLFA</sequence>
<dbReference type="Pfam" id="PF02518">
    <property type="entry name" value="HATPase_c"/>
    <property type="match status" value="1"/>
</dbReference>
<dbReference type="AlphaFoldDB" id="Q2IHL8"/>
<keyword evidence="10" id="KW-0902">Two-component regulatory system</keyword>
<dbReference type="Gene3D" id="2.30.30.40">
    <property type="entry name" value="SH3 Domains"/>
    <property type="match status" value="1"/>
</dbReference>
<evidence type="ECO:0000256" key="9">
    <source>
        <dbReference type="ARBA" id="ARBA00022840"/>
    </source>
</evidence>
<evidence type="ECO:0000256" key="2">
    <source>
        <dbReference type="ARBA" id="ARBA00012438"/>
    </source>
</evidence>
<dbReference type="SMART" id="SM00260">
    <property type="entry name" value="CheW"/>
    <property type="match status" value="1"/>
</dbReference>
<dbReference type="SUPFAM" id="SSF55874">
    <property type="entry name" value="ATPase domain of HSP90 chaperone/DNA topoisomerase II/histidine kinase"/>
    <property type="match status" value="1"/>
</dbReference>
<keyword evidence="5 11" id="KW-0597">Phosphoprotein</keyword>
<dbReference type="Gene3D" id="1.20.120.160">
    <property type="entry name" value="HPT domain"/>
    <property type="match status" value="1"/>
</dbReference>
<dbReference type="Gene3D" id="3.30.70.1110">
    <property type="entry name" value="Histidine kinase CheA-like, P2 response regulator-binding domain"/>
    <property type="match status" value="1"/>
</dbReference>
<dbReference type="InterPro" id="IPR002545">
    <property type="entry name" value="CheW-lke_dom"/>
</dbReference>
<dbReference type="CDD" id="cd16916">
    <property type="entry name" value="HATPase_CheA-like"/>
    <property type="match status" value="1"/>
</dbReference>
<evidence type="ECO:0000313" key="17">
    <source>
        <dbReference type="Proteomes" id="UP000001935"/>
    </source>
</evidence>
<dbReference type="InterPro" id="IPR004358">
    <property type="entry name" value="Sig_transdc_His_kin-like_C"/>
</dbReference>
<dbReference type="GO" id="GO:0000155">
    <property type="term" value="F:phosphorelay sensor kinase activity"/>
    <property type="evidence" value="ECO:0007669"/>
    <property type="project" value="InterPro"/>
</dbReference>
<proteinExistence type="predicted"/>
<dbReference type="GO" id="GO:0005737">
    <property type="term" value="C:cytoplasm"/>
    <property type="evidence" value="ECO:0007669"/>
    <property type="project" value="InterPro"/>
</dbReference>
<dbReference type="SUPFAM" id="SSF47384">
    <property type="entry name" value="Homodimeric domain of signal transducing histidine kinase"/>
    <property type="match status" value="1"/>
</dbReference>
<evidence type="ECO:0000256" key="1">
    <source>
        <dbReference type="ARBA" id="ARBA00000085"/>
    </source>
</evidence>
<evidence type="ECO:0000259" key="14">
    <source>
        <dbReference type="PROSITE" id="PS50851"/>
    </source>
</evidence>
<reference evidence="16" key="1">
    <citation type="submission" date="2006-01" db="EMBL/GenBank/DDBJ databases">
        <title>Complete sequence of Anaeromyxobacter dehalogenans 2CP-C.</title>
        <authorList>
            <consortium name="US DOE Joint Genome Institute"/>
            <person name="Copeland A."/>
            <person name="Lucas S."/>
            <person name="Lapidus A."/>
            <person name="Barry K."/>
            <person name="Detter J.C."/>
            <person name="Glavina T."/>
            <person name="Hammon N."/>
            <person name="Israni S."/>
            <person name="Pitluck S."/>
            <person name="Brettin T."/>
            <person name="Bruce D."/>
            <person name="Han C."/>
            <person name="Tapia R."/>
            <person name="Gilna P."/>
            <person name="Kiss H."/>
            <person name="Schmutz J."/>
            <person name="Larimer F."/>
            <person name="Land M."/>
            <person name="Kyrpides N."/>
            <person name="Anderson I."/>
            <person name="Sanford R.A."/>
            <person name="Ritalahti K.M."/>
            <person name="Thomas H.S."/>
            <person name="Kirby J.R."/>
            <person name="Zhulin I.B."/>
            <person name="Loeffler F.E."/>
            <person name="Richardson P."/>
        </authorList>
    </citation>
    <scope>NUCLEOTIDE SEQUENCE</scope>
    <source>
        <strain evidence="16">2CP-C</strain>
    </source>
</reference>
<dbReference type="InterPro" id="IPR036061">
    <property type="entry name" value="CheW-like_dom_sf"/>
</dbReference>
<dbReference type="Gene3D" id="1.10.287.560">
    <property type="entry name" value="Histidine kinase CheA-like, homodimeric domain"/>
    <property type="match status" value="1"/>
</dbReference>
<dbReference type="InterPro" id="IPR036890">
    <property type="entry name" value="HATPase_C_sf"/>
</dbReference>
<evidence type="ECO:0000256" key="11">
    <source>
        <dbReference type="PROSITE-ProRule" id="PRU00110"/>
    </source>
</evidence>
<dbReference type="eggNOG" id="COG0643">
    <property type="taxonomic scope" value="Bacteria"/>
</dbReference>
<evidence type="ECO:0000256" key="8">
    <source>
        <dbReference type="ARBA" id="ARBA00022777"/>
    </source>
</evidence>
<gene>
    <name evidence="16" type="ordered locus">Adeh_4316</name>
</gene>
<dbReference type="EMBL" id="CP000251">
    <property type="protein sequence ID" value="ABC84079.1"/>
    <property type="molecule type" value="Genomic_DNA"/>
</dbReference>
<keyword evidence="8 16" id="KW-0418">Kinase</keyword>
<dbReference type="InterPro" id="IPR036097">
    <property type="entry name" value="HisK_dim/P_sf"/>
</dbReference>
<dbReference type="SUPFAM" id="SSF55052">
    <property type="entry name" value="CheY-binding domain of CheA"/>
    <property type="match status" value="1"/>
</dbReference>
<dbReference type="SUPFAM" id="SSF50341">
    <property type="entry name" value="CheW-like"/>
    <property type="match status" value="1"/>
</dbReference>
<dbReference type="RefSeq" id="WP_011423361.1">
    <property type="nucleotide sequence ID" value="NC_007760.1"/>
</dbReference>
<keyword evidence="9" id="KW-0067">ATP-binding</keyword>
<evidence type="ECO:0000256" key="3">
    <source>
        <dbReference type="ARBA" id="ARBA00021495"/>
    </source>
</evidence>
<feature type="modified residue" description="Phosphohistidine" evidence="11">
    <location>
        <position position="50"/>
    </location>
</feature>
<dbReference type="PANTHER" id="PTHR43395">
    <property type="entry name" value="SENSOR HISTIDINE KINASE CHEA"/>
    <property type="match status" value="1"/>
</dbReference>
<dbReference type="Pfam" id="PF02895">
    <property type="entry name" value="H-kinase_dim"/>
    <property type="match status" value="1"/>
</dbReference>
<evidence type="ECO:0000259" key="13">
    <source>
        <dbReference type="PROSITE" id="PS50109"/>
    </source>
</evidence>
<dbReference type="InterPro" id="IPR004105">
    <property type="entry name" value="CheA-like_dim"/>
</dbReference>
<feature type="compositionally biased region" description="Low complexity" evidence="12">
    <location>
        <begin position="134"/>
        <end position="150"/>
    </location>
</feature>
<dbReference type="GO" id="GO:0006935">
    <property type="term" value="P:chemotaxis"/>
    <property type="evidence" value="ECO:0007669"/>
    <property type="project" value="UniProtKB-KW"/>
</dbReference>
<dbReference type="Pfam" id="PF01627">
    <property type="entry name" value="Hpt"/>
    <property type="match status" value="1"/>
</dbReference>
<dbReference type="Gene3D" id="3.30.565.10">
    <property type="entry name" value="Histidine kinase-like ATPase, C-terminal domain"/>
    <property type="match status" value="1"/>
</dbReference>
<evidence type="ECO:0000256" key="7">
    <source>
        <dbReference type="ARBA" id="ARBA00022741"/>
    </source>
</evidence>
<evidence type="ECO:0000313" key="16">
    <source>
        <dbReference type="EMBL" id="ABC84079.1"/>
    </source>
</evidence>
<evidence type="ECO:0000256" key="10">
    <source>
        <dbReference type="ARBA" id="ARBA00023012"/>
    </source>
</evidence>
<feature type="compositionally biased region" description="Pro residues" evidence="12">
    <location>
        <begin position="151"/>
        <end position="166"/>
    </location>
</feature>
<comment type="catalytic activity">
    <reaction evidence="1">
        <text>ATP + protein L-histidine = ADP + protein N-phospho-L-histidine.</text>
        <dbReference type="EC" id="2.7.13.3"/>
    </reaction>
</comment>